<comment type="caution">
    <text evidence="1">The sequence shown here is derived from an EMBL/GenBank/DDBJ whole genome shotgun (WGS) entry which is preliminary data.</text>
</comment>
<evidence type="ECO:0008006" key="3">
    <source>
        <dbReference type="Google" id="ProtNLM"/>
    </source>
</evidence>
<name>A0ABT5JZP8_9BURK</name>
<proteinExistence type="predicted"/>
<organism evidence="1 2">
    <name type="scientific">Janthinobacterium fluminis</name>
    <dbReference type="NCBI Taxonomy" id="2987524"/>
    <lineage>
        <taxon>Bacteria</taxon>
        <taxon>Pseudomonadati</taxon>
        <taxon>Pseudomonadota</taxon>
        <taxon>Betaproteobacteria</taxon>
        <taxon>Burkholderiales</taxon>
        <taxon>Oxalobacteraceae</taxon>
        <taxon>Janthinobacterium</taxon>
    </lineage>
</organism>
<dbReference type="RefSeq" id="WP_273670303.1">
    <property type="nucleotide sequence ID" value="NZ_JAQQXR010000002.1"/>
</dbReference>
<keyword evidence="2" id="KW-1185">Reference proteome</keyword>
<accession>A0ABT5JZP8</accession>
<gene>
    <name evidence="1" type="ORF">OIK44_08545</name>
</gene>
<reference evidence="1 2" key="1">
    <citation type="submission" date="2022-10" db="EMBL/GenBank/DDBJ databases">
        <title>Janthinobacterium sp. hw3 Genome sequencing.</title>
        <authorList>
            <person name="Park S."/>
        </authorList>
    </citation>
    <scope>NUCLEOTIDE SEQUENCE [LARGE SCALE GENOMIC DNA]</scope>
    <source>
        <strain evidence="2">hw3</strain>
    </source>
</reference>
<evidence type="ECO:0000313" key="1">
    <source>
        <dbReference type="EMBL" id="MDC8757633.1"/>
    </source>
</evidence>
<protein>
    <recommendedName>
        <fullName evidence="3">Transmembrane protein</fullName>
    </recommendedName>
</protein>
<evidence type="ECO:0000313" key="2">
    <source>
        <dbReference type="Proteomes" id="UP001221208"/>
    </source>
</evidence>
<dbReference type="Proteomes" id="UP001221208">
    <property type="component" value="Unassembled WGS sequence"/>
</dbReference>
<dbReference type="EMBL" id="JAQQXR010000002">
    <property type="protein sequence ID" value="MDC8757633.1"/>
    <property type="molecule type" value="Genomic_DNA"/>
</dbReference>
<sequence>MGGAVTAAGFSAALLGARLLLRRLGPAACGAAALCVLGAGAWGWAWQQRAALARLATRPAAVAPAPPAAAAGPSGAAANLALFYDTLGQRRYAEQEVGRLFALAAKSGLSLRQGEYKFAYDQASGVHTYQAVLPLKGSYRAVWQFGLEVLRAVPYAALDDISFRRESIADPAPEARLRLTFYLKDADAAVAP</sequence>